<protein>
    <submittedName>
        <fullName evidence="1">Uncharacterized protein</fullName>
    </submittedName>
</protein>
<dbReference type="RefSeq" id="WP_093116825.1">
    <property type="nucleotide sequence ID" value="NZ_FNWJ01000001.1"/>
</dbReference>
<dbReference type="AlphaFoldDB" id="A0A1H6FPJ4"/>
<reference evidence="2" key="1">
    <citation type="submission" date="2016-10" db="EMBL/GenBank/DDBJ databases">
        <authorList>
            <person name="Varghese N."/>
            <person name="Submissions S."/>
        </authorList>
    </citation>
    <scope>NUCLEOTIDE SEQUENCE [LARGE SCALE GENOMIC DNA]</scope>
    <source>
        <strain evidence="2">ATCC 35263</strain>
    </source>
</reference>
<proteinExistence type="predicted"/>
<dbReference type="EMBL" id="FNWJ01000001">
    <property type="protein sequence ID" value="SEH12272.1"/>
    <property type="molecule type" value="Genomic_DNA"/>
</dbReference>
<dbReference type="STRING" id="29539.SAMN02745716_1037"/>
<dbReference type="Proteomes" id="UP000222056">
    <property type="component" value="Unassembled WGS sequence"/>
</dbReference>
<sequence>MSTWIKEHTVRRASEQQVPALVPALEELFGEEARELEQEVEERYSPAWEAADDPRAIGTVVLTVRLRC</sequence>
<gene>
    <name evidence="1" type="ORF">SAMN02745716_1037</name>
</gene>
<name>A0A1H6FPJ4_THEAL</name>
<accession>A0A1H6FPJ4</accession>
<keyword evidence="2" id="KW-1185">Reference proteome</keyword>
<evidence type="ECO:0000313" key="1">
    <source>
        <dbReference type="EMBL" id="SEH12272.1"/>
    </source>
</evidence>
<organism evidence="1 2">
    <name type="scientific">Thermoleophilum album</name>
    <dbReference type="NCBI Taxonomy" id="29539"/>
    <lineage>
        <taxon>Bacteria</taxon>
        <taxon>Bacillati</taxon>
        <taxon>Actinomycetota</taxon>
        <taxon>Thermoleophilia</taxon>
        <taxon>Thermoleophilales</taxon>
        <taxon>Thermoleophilaceae</taxon>
        <taxon>Thermoleophilum</taxon>
    </lineage>
</organism>
<evidence type="ECO:0000313" key="2">
    <source>
        <dbReference type="Proteomes" id="UP000222056"/>
    </source>
</evidence>